<name>A0A939HM23_9PROT</name>
<evidence type="ECO:0000313" key="1">
    <source>
        <dbReference type="EMBL" id="MBO1326012.1"/>
    </source>
</evidence>
<dbReference type="AlphaFoldDB" id="A0A939HM23"/>
<organism evidence="1 2">
    <name type="scientific">Acetobacter garciniae</name>
    <dbReference type="NCBI Taxonomy" id="2817435"/>
    <lineage>
        <taxon>Bacteria</taxon>
        <taxon>Pseudomonadati</taxon>
        <taxon>Pseudomonadota</taxon>
        <taxon>Alphaproteobacteria</taxon>
        <taxon>Acetobacterales</taxon>
        <taxon>Acetobacteraceae</taxon>
        <taxon>Acetobacter</taxon>
    </lineage>
</organism>
<dbReference type="RefSeq" id="WP_207846677.1">
    <property type="nucleotide sequence ID" value="NZ_JAFVMH010000006.1"/>
</dbReference>
<comment type="caution">
    <text evidence="1">The sequence shown here is derived from an EMBL/GenBank/DDBJ whole genome shotgun (WGS) entry which is preliminary data.</text>
</comment>
<keyword evidence="2" id="KW-1185">Reference proteome</keyword>
<gene>
    <name evidence="1" type="ORF">J2D77_12710</name>
</gene>
<sequence>MFPAANVFRVDWESEFKRLRPFLEGKGGVVQINFTSEDAAPSKFNHILKEDFRAPGNGSCLSLRIDDAWSTTYTVDDQINAFARKLGEGGVVVDFPKVAPYDGNVLSQNSASGDLTISVAGLTIVNGFDQSPYAQGKRIEAVCDGVRRFVNDGGHFMVVVNDMTQGEQARFWKQFWYAGLERAGGQSLLLIYFVGPKCGNRPHADAPPPSLRLTLPTAIEGDEVRENCVYDDILGLFEEAGYMREEVGVAADGIISSHGHSVLAVQEGLAKLFWRLQARSDRGEA</sequence>
<accession>A0A939HM23</accession>
<reference evidence="1" key="1">
    <citation type="submission" date="2021-03" db="EMBL/GenBank/DDBJ databases">
        <title>The complete genome sequence of Acetobacter sp. TBRC 12339.</title>
        <authorList>
            <person name="Charoenyingcharoen P."/>
            <person name="Yukphan P."/>
        </authorList>
    </citation>
    <scope>NUCLEOTIDE SEQUENCE</scope>
    <source>
        <strain evidence="1">TBRC 12339</strain>
    </source>
</reference>
<protein>
    <submittedName>
        <fullName evidence="1">Uncharacterized protein</fullName>
    </submittedName>
</protein>
<evidence type="ECO:0000313" key="2">
    <source>
        <dbReference type="Proteomes" id="UP000664073"/>
    </source>
</evidence>
<dbReference type="Proteomes" id="UP000664073">
    <property type="component" value="Unassembled WGS sequence"/>
</dbReference>
<proteinExistence type="predicted"/>
<dbReference type="EMBL" id="JAFVMH010000006">
    <property type="protein sequence ID" value="MBO1326012.1"/>
    <property type="molecule type" value="Genomic_DNA"/>
</dbReference>